<evidence type="ECO:0000313" key="3">
    <source>
        <dbReference type="Proteomes" id="UP000308054"/>
    </source>
</evidence>
<reference evidence="2 3" key="1">
    <citation type="journal article" date="2017" name="Int. J. Syst. Evol. Microbiol.">
        <title>Marinicauda algicola sp. nov., isolated from a marine red alga Rhodosorus marinus.</title>
        <authorList>
            <person name="Jeong S.E."/>
            <person name="Jeon S.H."/>
            <person name="Chun B.H."/>
            <person name="Kim D.W."/>
            <person name="Jeon C.O."/>
        </authorList>
    </citation>
    <scope>NUCLEOTIDE SEQUENCE [LARGE SCALE GENOMIC DNA]</scope>
    <source>
        <strain evidence="2 3">JCM 31718</strain>
    </source>
</reference>
<dbReference type="AlphaFoldDB" id="A0A4S2H3C3"/>
<dbReference type="PANTHER" id="PTHR30399:SF1">
    <property type="entry name" value="UTP PYROPHOSPHATASE"/>
    <property type="match status" value="1"/>
</dbReference>
<protein>
    <submittedName>
        <fullName evidence="2">M48 family peptidase</fullName>
    </submittedName>
</protein>
<dbReference type="Gene3D" id="3.30.2010.10">
    <property type="entry name" value="Metalloproteases ('zincins'), catalytic domain"/>
    <property type="match status" value="1"/>
</dbReference>
<proteinExistence type="predicted"/>
<dbReference type="CDD" id="cd07344">
    <property type="entry name" value="M48_yhfN_like"/>
    <property type="match status" value="1"/>
</dbReference>
<dbReference type="Pfam" id="PF01863">
    <property type="entry name" value="YgjP-like"/>
    <property type="match status" value="1"/>
</dbReference>
<evidence type="ECO:0000259" key="1">
    <source>
        <dbReference type="Pfam" id="PF01863"/>
    </source>
</evidence>
<dbReference type="Proteomes" id="UP000308054">
    <property type="component" value="Unassembled WGS sequence"/>
</dbReference>
<organism evidence="2 3">
    <name type="scientific">Marinicauda algicola</name>
    <dbReference type="NCBI Taxonomy" id="2029849"/>
    <lineage>
        <taxon>Bacteria</taxon>
        <taxon>Pseudomonadati</taxon>
        <taxon>Pseudomonadota</taxon>
        <taxon>Alphaproteobacteria</taxon>
        <taxon>Maricaulales</taxon>
        <taxon>Maricaulaceae</taxon>
        <taxon>Marinicauda</taxon>
    </lineage>
</organism>
<comment type="caution">
    <text evidence="2">The sequence shown here is derived from an EMBL/GenBank/DDBJ whole genome shotgun (WGS) entry which is preliminary data.</text>
</comment>
<gene>
    <name evidence="2" type="ORF">E5163_02975</name>
</gene>
<accession>A0A4S2H3C3</accession>
<name>A0A4S2H3C3_9PROT</name>
<feature type="domain" description="YgjP-like metallopeptidase" evidence="1">
    <location>
        <begin position="28"/>
        <end position="238"/>
    </location>
</feature>
<keyword evidence="3" id="KW-1185">Reference proteome</keyword>
<dbReference type="EMBL" id="SRXW01000001">
    <property type="protein sequence ID" value="TGY90107.1"/>
    <property type="molecule type" value="Genomic_DNA"/>
</dbReference>
<dbReference type="InterPro" id="IPR053136">
    <property type="entry name" value="UTP_pyrophosphatase-like"/>
</dbReference>
<sequence length="246" mass="26911">MMAAMTTRTIQLSGRSIAYTLKRSARRRTIGFRVGPQGLSVSVPRWAGRAETEAALREKSGWILEKLDKWAARPSPQPLLGVSGERIGYLGRELVLDVIAHDRARSLVAIEDEILVVRIDGALAGDLASATVRRALDRWRRAQALALMAPKLERYAQALGLKPPAVSVRVNSGRWGSCSADGSIRMNARLVAYPEPLVDYVCAHEACHLLEMNHGPRFYALLDGLMPDHRARSKALKAAVAPGAVF</sequence>
<evidence type="ECO:0000313" key="2">
    <source>
        <dbReference type="EMBL" id="TGY90107.1"/>
    </source>
</evidence>
<dbReference type="PANTHER" id="PTHR30399">
    <property type="entry name" value="UNCHARACTERIZED PROTEIN YGJP"/>
    <property type="match status" value="1"/>
</dbReference>
<dbReference type="InterPro" id="IPR002725">
    <property type="entry name" value="YgjP-like_metallopeptidase"/>
</dbReference>